<dbReference type="PANTHER" id="PTHR12682">
    <property type="entry name" value="ARCHEASE"/>
    <property type="match status" value="1"/>
</dbReference>
<evidence type="ECO:0000256" key="2">
    <source>
        <dbReference type="ARBA" id="ARBA00022694"/>
    </source>
</evidence>
<keyword evidence="3" id="KW-0479">Metal-binding</keyword>
<comment type="caution">
    <text evidence="6">The sequence shown here is derived from an EMBL/GenBank/DDBJ whole genome shotgun (WGS) entry which is preliminary data.</text>
</comment>
<accession>A0A2M7EBI4</accession>
<gene>
    <name evidence="6" type="ORF">COS09_01210</name>
</gene>
<dbReference type="PANTHER" id="PTHR12682:SF11">
    <property type="entry name" value="PROTEIN ARCHEASE"/>
    <property type="match status" value="1"/>
</dbReference>
<protein>
    <recommendedName>
        <fullName evidence="5">Archease domain-containing protein</fullName>
    </recommendedName>
</protein>
<organism evidence="6 7">
    <name type="scientific">Candidatus Nealsonbacteria bacterium CG01_land_8_20_14_3_00_12</name>
    <dbReference type="NCBI Taxonomy" id="1974697"/>
    <lineage>
        <taxon>Bacteria</taxon>
        <taxon>Candidatus Nealsoniibacteriota</taxon>
    </lineage>
</organism>
<proteinExistence type="inferred from homology"/>
<dbReference type="InterPro" id="IPR036820">
    <property type="entry name" value="Archease_dom_sf"/>
</dbReference>
<keyword evidence="2" id="KW-0819">tRNA processing</keyword>
<dbReference type="AlphaFoldDB" id="A0A2M7EBI4"/>
<name>A0A2M7EBI4_9BACT</name>
<dbReference type="SUPFAM" id="SSF69819">
    <property type="entry name" value="MTH1598-like"/>
    <property type="match status" value="1"/>
</dbReference>
<keyword evidence="4" id="KW-0106">Calcium</keyword>
<dbReference type="GO" id="GO:0046872">
    <property type="term" value="F:metal ion binding"/>
    <property type="evidence" value="ECO:0007669"/>
    <property type="project" value="UniProtKB-KW"/>
</dbReference>
<dbReference type="EMBL" id="PETJ01000031">
    <property type="protein sequence ID" value="PIV65120.1"/>
    <property type="molecule type" value="Genomic_DNA"/>
</dbReference>
<dbReference type="InterPro" id="IPR023572">
    <property type="entry name" value="Archease_dom"/>
</dbReference>
<evidence type="ECO:0000256" key="4">
    <source>
        <dbReference type="ARBA" id="ARBA00022837"/>
    </source>
</evidence>
<sequence>MKKYEILEHKADLKIRVFGKDLKELFENAMIGMFESAEYEPAFAEATAGKEIKKEIKVSSLDLPSLLVDFLSEVLYLSEVNREVYHDIQFKNFSNKNIEGNLLGKKLKRIGIQIKGVTYHNLEVRQKKDKTWQATTLFDI</sequence>
<evidence type="ECO:0000313" key="7">
    <source>
        <dbReference type="Proteomes" id="UP000230766"/>
    </source>
</evidence>
<feature type="domain" description="Archease" evidence="5">
    <location>
        <begin position="4"/>
        <end position="140"/>
    </location>
</feature>
<evidence type="ECO:0000313" key="6">
    <source>
        <dbReference type="EMBL" id="PIV65120.1"/>
    </source>
</evidence>
<evidence type="ECO:0000259" key="5">
    <source>
        <dbReference type="Pfam" id="PF01951"/>
    </source>
</evidence>
<evidence type="ECO:0000256" key="1">
    <source>
        <dbReference type="ARBA" id="ARBA00007963"/>
    </source>
</evidence>
<evidence type="ECO:0000256" key="3">
    <source>
        <dbReference type="ARBA" id="ARBA00022723"/>
    </source>
</evidence>
<comment type="similarity">
    <text evidence="1">Belongs to the archease family.</text>
</comment>
<dbReference type="InterPro" id="IPR002804">
    <property type="entry name" value="Archease"/>
</dbReference>
<reference evidence="7" key="1">
    <citation type="submission" date="2017-09" db="EMBL/GenBank/DDBJ databases">
        <title>Depth-based differentiation of microbial function through sediment-hosted aquifers and enrichment of novel symbionts in the deep terrestrial subsurface.</title>
        <authorList>
            <person name="Probst A.J."/>
            <person name="Ladd B."/>
            <person name="Jarett J.K."/>
            <person name="Geller-Mcgrath D.E."/>
            <person name="Sieber C.M.K."/>
            <person name="Emerson J.B."/>
            <person name="Anantharaman K."/>
            <person name="Thomas B.C."/>
            <person name="Malmstrom R."/>
            <person name="Stieglmeier M."/>
            <person name="Klingl A."/>
            <person name="Woyke T."/>
            <person name="Ryan C.M."/>
            <person name="Banfield J.F."/>
        </authorList>
    </citation>
    <scope>NUCLEOTIDE SEQUENCE [LARGE SCALE GENOMIC DNA]</scope>
</reference>
<dbReference type="Proteomes" id="UP000230766">
    <property type="component" value="Unassembled WGS sequence"/>
</dbReference>
<dbReference type="GO" id="GO:0008033">
    <property type="term" value="P:tRNA processing"/>
    <property type="evidence" value="ECO:0007669"/>
    <property type="project" value="UniProtKB-KW"/>
</dbReference>
<dbReference type="Pfam" id="PF01951">
    <property type="entry name" value="Archease"/>
    <property type="match status" value="1"/>
</dbReference>
<dbReference type="Gene3D" id="3.55.10.10">
    <property type="entry name" value="Archease domain"/>
    <property type="match status" value="1"/>
</dbReference>